<evidence type="ECO:0000313" key="2">
    <source>
        <dbReference type="Proteomes" id="UP000284451"/>
    </source>
</evidence>
<name>A0A443KCS9_9RHOB</name>
<evidence type="ECO:0000313" key="1">
    <source>
        <dbReference type="EMBL" id="RWR30452.1"/>
    </source>
</evidence>
<dbReference type="AlphaFoldDB" id="A0A443KCS9"/>
<organism evidence="1 2">
    <name type="scientific">Paenirhodobacter populi</name>
    <dbReference type="NCBI Taxonomy" id="2306993"/>
    <lineage>
        <taxon>Bacteria</taxon>
        <taxon>Pseudomonadati</taxon>
        <taxon>Pseudomonadota</taxon>
        <taxon>Alphaproteobacteria</taxon>
        <taxon>Rhodobacterales</taxon>
        <taxon>Rhodobacter group</taxon>
        <taxon>Paenirhodobacter</taxon>
    </lineage>
</organism>
<gene>
    <name evidence="1" type="ORF">D2T29_12330</name>
</gene>
<comment type="caution">
    <text evidence="1">The sequence shown here is derived from an EMBL/GenBank/DDBJ whole genome shotgun (WGS) entry which is preliminary data.</text>
</comment>
<accession>A0A443KCS9</accession>
<reference evidence="1 2" key="1">
    <citation type="submission" date="2019-01" db="EMBL/GenBank/DDBJ databases">
        <title>Sinorhodobacter populi sp. nov. isolated from the symptomatic bark tissue of Populus euramericana canker.</title>
        <authorList>
            <person name="Xu G."/>
        </authorList>
    </citation>
    <scope>NUCLEOTIDE SEQUENCE [LARGE SCALE GENOMIC DNA]</scope>
    <source>
        <strain evidence="1 2">07D10-4-3</strain>
    </source>
</reference>
<dbReference type="Proteomes" id="UP000284451">
    <property type="component" value="Unassembled WGS sequence"/>
</dbReference>
<proteinExistence type="predicted"/>
<sequence>MPNVWIITVETPQGVAMHPFYSESARDEWALGWCARHWDYSISGPMPATWPEALANIPPDYETITCHEAFGVDEHPDLKPGPSWPEDEAPHPHIAAYGFTVQRVSEFMAEAPEHVLGRFNANCARFGSFVLWDRNDDEDGFMLCLPTIAELNAEFLFKAAGFDPIHDHMIAAITE</sequence>
<protein>
    <submittedName>
        <fullName evidence="1">Uncharacterized protein</fullName>
    </submittedName>
</protein>
<reference evidence="1 2" key="2">
    <citation type="submission" date="2019-01" db="EMBL/GenBank/DDBJ databases">
        <authorList>
            <person name="Li Y."/>
        </authorList>
    </citation>
    <scope>NUCLEOTIDE SEQUENCE [LARGE SCALE GENOMIC DNA]</scope>
    <source>
        <strain evidence="1 2">07D10-4-3</strain>
    </source>
</reference>
<dbReference type="RefSeq" id="WP_128232658.1">
    <property type="nucleotide sequence ID" value="NZ_SAUY01000015.1"/>
</dbReference>
<dbReference type="EMBL" id="SAUY01000015">
    <property type="protein sequence ID" value="RWR30452.1"/>
    <property type="molecule type" value="Genomic_DNA"/>
</dbReference>